<dbReference type="KEGG" id="cpra:CPter91_5146"/>
<sequence length="42" mass="4688">MWRINQPIFPEQDIDVKKPRRRRGLLDAGALGAPALAVSYAP</sequence>
<gene>
    <name evidence="1" type="ORF">CPter91_5146</name>
</gene>
<proteinExistence type="predicted"/>
<accession>A0A127QBJ3</accession>
<evidence type="ECO:0000313" key="2">
    <source>
        <dbReference type="Proteomes" id="UP000074561"/>
    </source>
</evidence>
<organism evidence="1 2">
    <name type="scientific">Collimonas pratensis</name>
    <dbReference type="NCBI Taxonomy" id="279113"/>
    <lineage>
        <taxon>Bacteria</taxon>
        <taxon>Pseudomonadati</taxon>
        <taxon>Pseudomonadota</taxon>
        <taxon>Betaproteobacteria</taxon>
        <taxon>Burkholderiales</taxon>
        <taxon>Oxalobacteraceae</taxon>
        <taxon>Collimonas</taxon>
    </lineage>
</organism>
<dbReference type="Proteomes" id="UP000074561">
    <property type="component" value="Chromosome"/>
</dbReference>
<reference evidence="1 2" key="1">
    <citation type="submission" date="2015-11" db="EMBL/GenBank/DDBJ databases">
        <title>Exploring the genomic traits of fungus-feeding bacterial genus Collimonas.</title>
        <authorList>
            <person name="Song C."/>
            <person name="Schmidt R."/>
            <person name="de Jager V."/>
            <person name="Krzyzanowska D."/>
            <person name="Jongedijk E."/>
            <person name="Cankar K."/>
            <person name="Beekwilder J."/>
            <person name="van Veen A."/>
            <person name="de Boer W."/>
            <person name="van Veen J.A."/>
            <person name="Garbeva P."/>
        </authorList>
    </citation>
    <scope>NUCLEOTIDE SEQUENCE [LARGE SCALE GENOMIC DNA]</scope>
    <source>
        <strain evidence="1 2">Ter91</strain>
    </source>
</reference>
<dbReference type="EMBL" id="CP013234">
    <property type="protein sequence ID" value="AMP07433.1"/>
    <property type="molecule type" value="Genomic_DNA"/>
</dbReference>
<protein>
    <submittedName>
        <fullName evidence="1">Uncharacterized protein</fullName>
    </submittedName>
</protein>
<dbReference type="STRING" id="279113.CPter91_5146"/>
<evidence type="ECO:0000313" key="1">
    <source>
        <dbReference type="EMBL" id="AMP07433.1"/>
    </source>
</evidence>
<dbReference type="AlphaFoldDB" id="A0A127QBJ3"/>
<name>A0A127QBJ3_9BURK</name>